<keyword evidence="1" id="KW-0472">Membrane</keyword>
<sequence>MLHCMQWNKRSLHGVHEEWSVGFMGTYGDWFIMLLAGSLLLIWAYRSFYRWLHEPVSVNRIKLGKGGKIEPEDANVQLLQRWGYEVVSGKHAVTVDIAMDGAPLGQGSRLYIDYIAEKDEEMFVVKTARERLPMDWTASGVRDRFLVYSLLLPDCSGVLYVDAKDGILRKISFWLPK</sequence>
<gene>
    <name evidence="2" type="ORF">ACFQ2I_04900</name>
</gene>
<name>A0ABW3HMJ3_9BACL</name>
<comment type="caution">
    <text evidence="2">The sequence shown here is derived from an EMBL/GenBank/DDBJ whole genome shotgun (WGS) entry which is preliminary data.</text>
</comment>
<dbReference type="Proteomes" id="UP001596989">
    <property type="component" value="Unassembled WGS sequence"/>
</dbReference>
<dbReference type="RefSeq" id="WP_377562530.1">
    <property type="nucleotide sequence ID" value="NZ_JBHTJZ010000005.1"/>
</dbReference>
<proteinExistence type="predicted"/>
<evidence type="ECO:0000256" key="1">
    <source>
        <dbReference type="SAM" id="Phobius"/>
    </source>
</evidence>
<accession>A0ABW3HMJ3</accession>
<organism evidence="2 3">
    <name type="scientific">Paenibacillus chungangensis</name>
    <dbReference type="NCBI Taxonomy" id="696535"/>
    <lineage>
        <taxon>Bacteria</taxon>
        <taxon>Bacillati</taxon>
        <taxon>Bacillota</taxon>
        <taxon>Bacilli</taxon>
        <taxon>Bacillales</taxon>
        <taxon>Paenibacillaceae</taxon>
        <taxon>Paenibacillus</taxon>
    </lineage>
</organism>
<evidence type="ECO:0000313" key="3">
    <source>
        <dbReference type="Proteomes" id="UP001596989"/>
    </source>
</evidence>
<protein>
    <submittedName>
        <fullName evidence="2">Uncharacterized protein</fullName>
    </submittedName>
</protein>
<evidence type="ECO:0000313" key="2">
    <source>
        <dbReference type="EMBL" id="MFD0958722.1"/>
    </source>
</evidence>
<reference evidence="3" key="1">
    <citation type="journal article" date="2019" name="Int. J. Syst. Evol. Microbiol.">
        <title>The Global Catalogue of Microorganisms (GCM) 10K type strain sequencing project: providing services to taxonomists for standard genome sequencing and annotation.</title>
        <authorList>
            <consortium name="The Broad Institute Genomics Platform"/>
            <consortium name="The Broad Institute Genome Sequencing Center for Infectious Disease"/>
            <person name="Wu L."/>
            <person name="Ma J."/>
        </authorList>
    </citation>
    <scope>NUCLEOTIDE SEQUENCE [LARGE SCALE GENOMIC DNA]</scope>
    <source>
        <strain evidence="3">CCUG 59129</strain>
    </source>
</reference>
<dbReference type="EMBL" id="JBHTJZ010000005">
    <property type="protein sequence ID" value="MFD0958722.1"/>
    <property type="molecule type" value="Genomic_DNA"/>
</dbReference>
<keyword evidence="3" id="KW-1185">Reference proteome</keyword>
<feature type="transmembrane region" description="Helical" evidence="1">
    <location>
        <begin position="27"/>
        <end position="45"/>
    </location>
</feature>
<keyword evidence="1" id="KW-1133">Transmembrane helix</keyword>
<keyword evidence="1" id="KW-0812">Transmembrane</keyword>